<comment type="caution">
    <text evidence="2">The sequence shown here is derived from an EMBL/GenBank/DDBJ whole genome shotgun (WGS) entry which is preliminary data.</text>
</comment>
<evidence type="ECO:0000313" key="3">
    <source>
        <dbReference type="Proteomes" id="UP000325313"/>
    </source>
</evidence>
<dbReference type="Proteomes" id="UP000325313">
    <property type="component" value="Unassembled WGS sequence"/>
</dbReference>
<evidence type="ECO:0000256" key="1">
    <source>
        <dbReference type="SAM" id="MobiDB-lite"/>
    </source>
</evidence>
<gene>
    <name evidence="2" type="ORF">PGTUg99_024084</name>
</gene>
<sequence length="89" mass="10366">MEDSTAFKDPQLWAPSLSQAALENYNDIDDYLKTIEVEETEMKKKKKKKKKKANPASTPNNPILFYTVKELTESLHLRQDPPELEVQRM</sequence>
<protein>
    <submittedName>
        <fullName evidence="2">Uncharacterized protein</fullName>
    </submittedName>
</protein>
<evidence type="ECO:0000313" key="2">
    <source>
        <dbReference type="EMBL" id="KAA1086490.1"/>
    </source>
</evidence>
<name>A0A5B0NEM0_PUCGR</name>
<proteinExistence type="predicted"/>
<dbReference type="EMBL" id="VDEP01000410">
    <property type="protein sequence ID" value="KAA1086490.1"/>
    <property type="molecule type" value="Genomic_DNA"/>
</dbReference>
<feature type="region of interest" description="Disordered" evidence="1">
    <location>
        <begin position="42"/>
        <end position="62"/>
    </location>
</feature>
<accession>A0A5B0NEM0</accession>
<organism evidence="2 3">
    <name type="scientific">Puccinia graminis f. sp. tritici</name>
    <dbReference type="NCBI Taxonomy" id="56615"/>
    <lineage>
        <taxon>Eukaryota</taxon>
        <taxon>Fungi</taxon>
        <taxon>Dikarya</taxon>
        <taxon>Basidiomycota</taxon>
        <taxon>Pucciniomycotina</taxon>
        <taxon>Pucciniomycetes</taxon>
        <taxon>Pucciniales</taxon>
        <taxon>Pucciniaceae</taxon>
        <taxon>Puccinia</taxon>
    </lineage>
</organism>
<reference evidence="2 3" key="1">
    <citation type="submission" date="2019-05" db="EMBL/GenBank/DDBJ databases">
        <title>Emergence of the Ug99 lineage of the wheat stem rust pathogen through somatic hybridization.</title>
        <authorList>
            <person name="Li F."/>
            <person name="Upadhyaya N.M."/>
            <person name="Sperschneider J."/>
            <person name="Matny O."/>
            <person name="Nguyen-Phuc H."/>
            <person name="Mago R."/>
            <person name="Raley C."/>
            <person name="Miller M.E."/>
            <person name="Silverstein K.A.T."/>
            <person name="Henningsen E."/>
            <person name="Hirsch C.D."/>
            <person name="Visser B."/>
            <person name="Pretorius Z.A."/>
            <person name="Steffenson B.J."/>
            <person name="Schwessinger B."/>
            <person name="Dodds P.N."/>
            <person name="Figueroa M."/>
        </authorList>
    </citation>
    <scope>NUCLEOTIDE SEQUENCE [LARGE SCALE GENOMIC DNA]</scope>
    <source>
        <strain evidence="2 3">Ug99</strain>
    </source>
</reference>
<feature type="compositionally biased region" description="Basic residues" evidence="1">
    <location>
        <begin position="43"/>
        <end position="53"/>
    </location>
</feature>
<dbReference type="AlphaFoldDB" id="A0A5B0NEM0"/>